<dbReference type="SUPFAM" id="SSF57701">
    <property type="entry name" value="Zn2/Cys6 DNA-binding domain"/>
    <property type="match status" value="1"/>
</dbReference>
<evidence type="ECO:0000256" key="1">
    <source>
        <dbReference type="ARBA" id="ARBA00023015"/>
    </source>
</evidence>
<dbReference type="InterPro" id="IPR050675">
    <property type="entry name" value="OAF3"/>
</dbReference>
<evidence type="ECO:0000259" key="6">
    <source>
        <dbReference type="PROSITE" id="PS50048"/>
    </source>
</evidence>
<dbReference type="InterPro" id="IPR021858">
    <property type="entry name" value="Fun_TF"/>
</dbReference>
<sequence length="742" mass="83437">MASEPQPTRRRTFTGCKSCRRRHAKCDETRPECLTCQRSGLPCDGYEPRLLWIMEDTASENSWASLESRQSHRGAAFRYPLFPEVVRQRMTTELRQSMCNRSVVSLLLQIDGESEATEAGKPLGRDLKLGPFGVFDPRPLPAIKEPSLSSVPDRINSDTIPQEPFDNGGDNELPEEIIRQDWPPYTGTLDLDMFIQSLGPIMSDDDSPPNETRFNPGAWENTTGLSMSLPAELYSDNLPSMEHADLEMSTHLLDNGVQEEDSPEEHTQFGLNEETYIAASQNVPHCDSFCVPEDAAHLLRCFKEKVTRAESRIHAKRASPWQILFMPCALETFAELSLFGKTSHARSAVLFAILSVSALQLRLSSRNHATSTHWFEVGTRHRDRAQFHLREALQTELSGKSQASYKDLLMAMLSCAVMSLYEKPRHLGYFLLDAERLIRLRGLTGKRGFKIRLLHHMYTYLRIMAESTGNCAELRNCQGQDSLTSSPTVMLRGFQVSEDSLMLGLDPSSEKSGDIGYNDIHLEVQGRWKESLYANIYGIPESLMTLLSQTIAFANDKGRLEKVAQRDEKVATALASHTKILETSLWSWKISDPLVPPETLPSPGHEQEDAQDLLDQPKMRNMISAMHQAIIIYFYRRIHNVNAMMLQDMVKRTLDYLQSCVQEDMEDPDFAASLAWSSFVAACEAVTPELQERALQSLRLIEASATVFSSEPASQVVAAVWAQRACTGDLTCSWSDVMLSTI</sequence>
<feature type="domain" description="Zn(2)-C6 fungal-type" evidence="6">
    <location>
        <begin position="15"/>
        <end position="43"/>
    </location>
</feature>
<accession>A0ABR2XY02</accession>
<gene>
    <name evidence="7" type="ORF">SCAR479_04290</name>
</gene>
<evidence type="ECO:0000256" key="5">
    <source>
        <dbReference type="SAM" id="MobiDB-lite"/>
    </source>
</evidence>
<feature type="region of interest" description="Disordered" evidence="5">
    <location>
        <begin position="145"/>
        <end position="174"/>
    </location>
</feature>
<organism evidence="7 8">
    <name type="scientific">Seiridium cardinale</name>
    <dbReference type="NCBI Taxonomy" id="138064"/>
    <lineage>
        <taxon>Eukaryota</taxon>
        <taxon>Fungi</taxon>
        <taxon>Dikarya</taxon>
        <taxon>Ascomycota</taxon>
        <taxon>Pezizomycotina</taxon>
        <taxon>Sordariomycetes</taxon>
        <taxon>Xylariomycetidae</taxon>
        <taxon>Amphisphaeriales</taxon>
        <taxon>Sporocadaceae</taxon>
        <taxon>Seiridium</taxon>
    </lineage>
</organism>
<evidence type="ECO:0000313" key="7">
    <source>
        <dbReference type="EMBL" id="KAK9778667.1"/>
    </source>
</evidence>
<keyword evidence="3" id="KW-0804">Transcription</keyword>
<evidence type="ECO:0000256" key="4">
    <source>
        <dbReference type="ARBA" id="ARBA00023242"/>
    </source>
</evidence>
<dbReference type="Pfam" id="PF00172">
    <property type="entry name" value="Zn_clus"/>
    <property type="match status" value="1"/>
</dbReference>
<dbReference type="CDD" id="cd00067">
    <property type="entry name" value="GAL4"/>
    <property type="match status" value="1"/>
</dbReference>
<proteinExistence type="predicted"/>
<dbReference type="Gene3D" id="4.10.240.10">
    <property type="entry name" value="Zn(2)-C6 fungal-type DNA-binding domain"/>
    <property type="match status" value="1"/>
</dbReference>
<dbReference type="PANTHER" id="PTHR31069:SF32">
    <property type="entry name" value="ARGININE METABOLISM REGULATION PROTEIN II"/>
    <property type="match status" value="1"/>
</dbReference>
<dbReference type="SMART" id="SM00066">
    <property type="entry name" value="GAL4"/>
    <property type="match status" value="1"/>
</dbReference>
<keyword evidence="8" id="KW-1185">Reference proteome</keyword>
<dbReference type="EMBL" id="JARVKM010000014">
    <property type="protein sequence ID" value="KAK9778667.1"/>
    <property type="molecule type" value="Genomic_DNA"/>
</dbReference>
<protein>
    <submittedName>
        <fullName evidence="7">Fungal-specific transcription factor domain-containing protein</fullName>
    </submittedName>
</protein>
<reference evidence="7 8" key="1">
    <citation type="submission" date="2024-02" db="EMBL/GenBank/DDBJ databases">
        <title>First draft genome assembly of two strains of Seiridium cardinale.</title>
        <authorList>
            <person name="Emiliani G."/>
            <person name="Scali E."/>
        </authorList>
    </citation>
    <scope>NUCLEOTIDE SEQUENCE [LARGE SCALE GENOMIC DNA]</scope>
    <source>
        <strain evidence="7 8">BM-138-000479</strain>
    </source>
</reference>
<dbReference type="PANTHER" id="PTHR31069">
    <property type="entry name" value="OLEATE-ACTIVATED TRANSCRIPTION FACTOR 1-RELATED"/>
    <property type="match status" value="1"/>
</dbReference>
<keyword evidence="2" id="KW-0238">DNA-binding</keyword>
<evidence type="ECO:0000256" key="3">
    <source>
        <dbReference type="ARBA" id="ARBA00023163"/>
    </source>
</evidence>
<evidence type="ECO:0000313" key="8">
    <source>
        <dbReference type="Proteomes" id="UP001465668"/>
    </source>
</evidence>
<comment type="caution">
    <text evidence="7">The sequence shown here is derived from an EMBL/GenBank/DDBJ whole genome shotgun (WGS) entry which is preliminary data.</text>
</comment>
<keyword evidence="1" id="KW-0805">Transcription regulation</keyword>
<name>A0ABR2XY02_9PEZI</name>
<dbReference type="PROSITE" id="PS50048">
    <property type="entry name" value="ZN2_CY6_FUNGAL_2"/>
    <property type="match status" value="1"/>
</dbReference>
<dbReference type="PROSITE" id="PS00463">
    <property type="entry name" value="ZN2_CY6_FUNGAL_1"/>
    <property type="match status" value="1"/>
</dbReference>
<dbReference type="Pfam" id="PF11951">
    <property type="entry name" value="Fungal_trans_2"/>
    <property type="match status" value="1"/>
</dbReference>
<dbReference type="Proteomes" id="UP001465668">
    <property type="component" value="Unassembled WGS sequence"/>
</dbReference>
<evidence type="ECO:0000256" key="2">
    <source>
        <dbReference type="ARBA" id="ARBA00023125"/>
    </source>
</evidence>
<keyword evidence="4" id="KW-0539">Nucleus</keyword>
<dbReference type="InterPro" id="IPR036864">
    <property type="entry name" value="Zn2-C6_fun-type_DNA-bd_sf"/>
</dbReference>
<dbReference type="InterPro" id="IPR001138">
    <property type="entry name" value="Zn2Cys6_DnaBD"/>
</dbReference>